<dbReference type="SMART" id="SM00421">
    <property type="entry name" value="HTH_LUXR"/>
    <property type="match status" value="1"/>
</dbReference>
<keyword evidence="5" id="KW-1185">Reference proteome</keyword>
<feature type="domain" description="HTH luxR-type" evidence="3">
    <location>
        <begin position="844"/>
        <end position="909"/>
    </location>
</feature>
<reference evidence="5" key="1">
    <citation type="journal article" date="2019" name="Int. J. Syst. Evol. Microbiol.">
        <title>The Global Catalogue of Microorganisms (GCM) 10K type strain sequencing project: providing services to taxonomists for standard genome sequencing and annotation.</title>
        <authorList>
            <consortium name="The Broad Institute Genomics Platform"/>
            <consortium name="The Broad Institute Genome Sequencing Center for Infectious Disease"/>
            <person name="Wu L."/>
            <person name="Ma J."/>
        </authorList>
    </citation>
    <scope>NUCLEOTIDE SEQUENCE [LARGE SCALE GENOMIC DNA]</scope>
    <source>
        <strain evidence="5">JCM 9371</strain>
    </source>
</reference>
<evidence type="ECO:0000259" key="3">
    <source>
        <dbReference type="PROSITE" id="PS50043"/>
    </source>
</evidence>
<dbReference type="InterPro" id="IPR000792">
    <property type="entry name" value="Tscrpt_reg_LuxR_C"/>
</dbReference>
<keyword evidence="2" id="KW-0067">ATP-binding</keyword>
<dbReference type="PROSITE" id="PS50043">
    <property type="entry name" value="HTH_LUXR_2"/>
    <property type="match status" value="1"/>
</dbReference>
<evidence type="ECO:0000256" key="1">
    <source>
        <dbReference type="ARBA" id="ARBA00022741"/>
    </source>
</evidence>
<evidence type="ECO:0000256" key="2">
    <source>
        <dbReference type="ARBA" id="ARBA00022840"/>
    </source>
</evidence>
<accession>A0ABW2XLK7</accession>
<evidence type="ECO:0000313" key="4">
    <source>
        <dbReference type="EMBL" id="MFD0686198.1"/>
    </source>
</evidence>
<dbReference type="Proteomes" id="UP001597063">
    <property type="component" value="Unassembled WGS sequence"/>
</dbReference>
<gene>
    <name evidence="4" type="ORF">ACFQZM_16995</name>
</gene>
<dbReference type="InterPro" id="IPR016032">
    <property type="entry name" value="Sig_transdc_resp-reg_C-effctor"/>
</dbReference>
<dbReference type="Pfam" id="PF13191">
    <property type="entry name" value="AAA_16"/>
    <property type="match status" value="1"/>
</dbReference>
<name>A0ABW2XLK7_9ACTN</name>
<sequence length="909" mass="93928">MLYGREPEQALIDRMLADGRAGLSGSLVLSGDVGTGKSALLAFAADRASGARVVRVAGVEAEARLPFAGLHLLLRSVADRVEALPASQREVLRDPLGTGVSGPEECVRVGLAVLALLSGTGCDGRLAVLIDDAQWLDGPSAEALLFAARRLEAGGTTMIFAGRGGDGFPAQGLPSRVLGPLDAEAAAGLLDERHPDLSPWVRERLLREAAGNPAALVALPAALTDRERTGGLFPPAGPVGLDRFPAEWRGAFDAQVAGLPAATRALLLLAALDDRGELGVLVCAGRRLGASVGDLEAAEQGGLIEVRDRRLVFRNPLLRAAIAAASSLPRRSAAHEALAAAYGDERDAERRAWHLAAGAVEADEELAAALARTAGRARALGGQAALAAVLERAAALTPGPEARADRLAAAAEAAHDAGRLGWAASLVDEAARLAPRPVTRGRLALVDAAIEYQRGSPATAARDLLGLAGPVAGDAPALAAAVRATALHYAVLAGDLGTADAAAAALPAVPVAVAGVVDAALAVRHVIAGDPLQGLPHLRDLIGRAREPGGDVRLNLLGVYAALAAGDDGAASAVAEAQVRRCREDGELGLLPEALTLLAVTRLNRGLYGDALACATEGLALAEGAGQDHQERLLLAVLAHLAAVSGDDERCGSLAARAAAKAAGREVAVGAVWGAYALGLAELGRGRYAEAADRLAAMSGSRWVRSPFLINCHGADLVEAAVRAGRPGYAAAALEGVEAWMSRIGQPWARAVALRCRALVRSADAEASYEEAAELHGRGDRPLERARTELLWGQWLRRARRPGAARTRLRSALETFEAIGAAPWAARARAELEAAGERAAPSRDGGPLSCLTSQEAQVVRLAAAGATNREIAARLFLSPRTVAYHLYKAFPKLGVDSRHELKRFGDRAS</sequence>
<dbReference type="InterPro" id="IPR041664">
    <property type="entry name" value="AAA_16"/>
</dbReference>
<evidence type="ECO:0000313" key="5">
    <source>
        <dbReference type="Proteomes" id="UP001597063"/>
    </source>
</evidence>
<dbReference type="CDD" id="cd06170">
    <property type="entry name" value="LuxR_C_like"/>
    <property type="match status" value="1"/>
</dbReference>
<dbReference type="Gene3D" id="1.10.10.10">
    <property type="entry name" value="Winged helix-like DNA-binding domain superfamily/Winged helix DNA-binding domain"/>
    <property type="match status" value="1"/>
</dbReference>
<comment type="caution">
    <text evidence="4">The sequence shown here is derived from an EMBL/GenBank/DDBJ whole genome shotgun (WGS) entry which is preliminary data.</text>
</comment>
<organism evidence="4 5">
    <name type="scientific">Actinomadura fibrosa</name>
    <dbReference type="NCBI Taxonomy" id="111802"/>
    <lineage>
        <taxon>Bacteria</taxon>
        <taxon>Bacillati</taxon>
        <taxon>Actinomycetota</taxon>
        <taxon>Actinomycetes</taxon>
        <taxon>Streptosporangiales</taxon>
        <taxon>Thermomonosporaceae</taxon>
        <taxon>Actinomadura</taxon>
    </lineage>
</organism>
<dbReference type="EMBL" id="JBHTGP010000008">
    <property type="protein sequence ID" value="MFD0686198.1"/>
    <property type="molecule type" value="Genomic_DNA"/>
</dbReference>
<dbReference type="InterPro" id="IPR027417">
    <property type="entry name" value="P-loop_NTPase"/>
</dbReference>
<dbReference type="PANTHER" id="PTHR16305:SF35">
    <property type="entry name" value="TRANSCRIPTIONAL ACTIVATOR DOMAIN"/>
    <property type="match status" value="1"/>
</dbReference>
<dbReference type="SUPFAM" id="SSF46894">
    <property type="entry name" value="C-terminal effector domain of the bipartite response regulators"/>
    <property type="match status" value="1"/>
</dbReference>
<protein>
    <submittedName>
        <fullName evidence="4">AAA family ATPase</fullName>
    </submittedName>
</protein>
<dbReference type="RefSeq" id="WP_378322959.1">
    <property type="nucleotide sequence ID" value="NZ_JBHTGP010000008.1"/>
</dbReference>
<keyword evidence="1" id="KW-0547">Nucleotide-binding</keyword>
<dbReference type="InterPro" id="IPR036388">
    <property type="entry name" value="WH-like_DNA-bd_sf"/>
</dbReference>
<proteinExistence type="predicted"/>
<dbReference type="SUPFAM" id="SSF52540">
    <property type="entry name" value="P-loop containing nucleoside triphosphate hydrolases"/>
    <property type="match status" value="1"/>
</dbReference>
<dbReference type="PRINTS" id="PR00038">
    <property type="entry name" value="HTHLUXR"/>
</dbReference>
<dbReference type="PANTHER" id="PTHR16305">
    <property type="entry name" value="TESTICULAR SOLUBLE ADENYLYL CYCLASE"/>
    <property type="match status" value="1"/>
</dbReference>
<dbReference type="Pfam" id="PF00196">
    <property type="entry name" value="GerE"/>
    <property type="match status" value="1"/>
</dbReference>